<dbReference type="PROSITE" id="PS51767">
    <property type="entry name" value="PEPTIDASE_A1"/>
    <property type="match status" value="1"/>
</dbReference>
<dbReference type="InterPro" id="IPR033121">
    <property type="entry name" value="PEPTIDASE_A1"/>
</dbReference>
<sequence length="197" mass="21588">ARVVFDTGSTNLWVASVLCHTYPCPAENENKFYDPKKSTTQEAFTGTDLTRDPGADIDIMFGTGELRGPLHVDTYRVGPLRVKQQPFAMIREMNGEVFAAFPFEGILGLAFKSLSFGGIEPFFERVIQQKLLEHNEFAFYLNVDSTKPSALLWGGIDQSLYEGPLRMFPVVQAGADGAAAAGLLPHCSSFELTLATS</sequence>
<dbReference type="SUPFAM" id="SSF50630">
    <property type="entry name" value="Acid proteases"/>
    <property type="match status" value="1"/>
</dbReference>
<feature type="domain" description="Peptidase A1" evidence="5">
    <location>
        <begin position="1"/>
        <end position="197"/>
    </location>
</feature>
<evidence type="ECO:0000256" key="2">
    <source>
        <dbReference type="ARBA" id="ARBA00022670"/>
    </source>
</evidence>
<reference evidence="6" key="1">
    <citation type="submission" date="2023-10" db="EMBL/GenBank/DDBJ databases">
        <authorList>
            <person name="Chen Y."/>
            <person name="Shah S."/>
            <person name="Dougan E. K."/>
            <person name="Thang M."/>
            <person name="Chan C."/>
        </authorList>
    </citation>
    <scope>NUCLEOTIDE SEQUENCE [LARGE SCALE GENOMIC DNA]</scope>
</reference>
<dbReference type="PANTHER" id="PTHR47966">
    <property type="entry name" value="BETA-SITE APP-CLEAVING ENZYME, ISOFORM A-RELATED"/>
    <property type="match status" value="1"/>
</dbReference>
<feature type="non-terminal residue" evidence="6">
    <location>
        <position position="1"/>
    </location>
</feature>
<evidence type="ECO:0000313" key="6">
    <source>
        <dbReference type="EMBL" id="CAK0801707.1"/>
    </source>
</evidence>
<evidence type="ECO:0000256" key="1">
    <source>
        <dbReference type="ARBA" id="ARBA00007447"/>
    </source>
</evidence>
<name>A0ABN9Q7F0_9DINO</name>
<evidence type="ECO:0000256" key="3">
    <source>
        <dbReference type="ARBA" id="ARBA00022750"/>
    </source>
</evidence>
<dbReference type="CDD" id="cd05471">
    <property type="entry name" value="pepsin_like"/>
    <property type="match status" value="1"/>
</dbReference>
<accession>A0ABN9Q7F0</accession>
<proteinExistence type="inferred from homology"/>
<evidence type="ECO:0000259" key="5">
    <source>
        <dbReference type="PROSITE" id="PS51767"/>
    </source>
</evidence>
<dbReference type="PANTHER" id="PTHR47966:SF51">
    <property type="entry name" value="BETA-SITE APP-CLEAVING ENZYME, ISOFORM A-RELATED"/>
    <property type="match status" value="1"/>
</dbReference>
<dbReference type="InterPro" id="IPR021109">
    <property type="entry name" value="Peptidase_aspartic_dom_sf"/>
</dbReference>
<keyword evidence="7" id="KW-1185">Reference proteome</keyword>
<dbReference type="InterPro" id="IPR034164">
    <property type="entry name" value="Pepsin-like_dom"/>
</dbReference>
<gene>
    <name evidence="6" type="ORF">PCOR1329_LOCUS9489</name>
</gene>
<dbReference type="Proteomes" id="UP001189429">
    <property type="component" value="Unassembled WGS sequence"/>
</dbReference>
<keyword evidence="4" id="KW-0378">Hydrolase</keyword>
<organism evidence="6 7">
    <name type="scientific">Prorocentrum cordatum</name>
    <dbReference type="NCBI Taxonomy" id="2364126"/>
    <lineage>
        <taxon>Eukaryota</taxon>
        <taxon>Sar</taxon>
        <taxon>Alveolata</taxon>
        <taxon>Dinophyceae</taxon>
        <taxon>Prorocentrales</taxon>
        <taxon>Prorocentraceae</taxon>
        <taxon>Prorocentrum</taxon>
    </lineage>
</organism>
<keyword evidence="3" id="KW-0064">Aspartyl protease</keyword>
<dbReference type="Pfam" id="PF00026">
    <property type="entry name" value="Asp"/>
    <property type="match status" value="1"/>
</dbReference>
<evidence type="ECO:0000313" key="7">
    <source>
        <dbReference type="Proteomes" id="UP001189429"/>
    </source>
</evidence>
<comment type="caution">
    <text evidence="6">The sequence shown here is derived from an EMBL/GenBank/DDBJ whole genome shotgun (WGS) entry which is preliminary data.</text>
</comment>
<dbReference type="Gene3D" id="2.40.70.10">
    <property type="entry name" value="Acid Proteases"/>
    <property type="match status" value="1"/>
</dbReference>
<protein>
    <recommendedName>
        <fullName evidence="5">Peptidase A1 domain-containing protein</fullName>
    </recommendedName>
</protein>
<dbReference type="InterPro" id="IPR001461">
    <property type="entry name" value="Aspartic_peptidase_A1"/>
</dbReference>
<evidence type="ECO:0000256" key="4">
    <source>
        <dbReference type="ARBA" id="ARBA00022801"/>
    </source>
</evidence>
<comment type="similarity">
    <text evidence="1">Belongs to the peptidase A1 family.</text>
</comment>
<keyword evidence="2" id="KW-0645">Protease</keyword>
<dbReference type="EMBL" id="CAUYUJ010002645">
    <property type="protein sequence ID" value="CAK0801707.1"/>
    <property type="molecule type" value="Genomic_DNA"/>
</dbReference>